<evidence type="ECO:0000256" key="1">
    <source>
        <dbReference type="SAM" id="MobiDB-lite"/>
    </source>
</evidence>
<feature type="region of interest" description="Disordered" evidence="1">
    <location>
        <begin position="1"/>
        <end position="56"/>
    </location>
</feature>
<sequence length="96" mass="10256">MVREKPLILSSGVVGGPPRLSVAADGRSSSSEPSSTSRSTRTSPFERSEAGLITRGAAVGTLQNTLGGTTRLPKDFPHHLLFRLVQDARRGGLRRM</sequence>
<organism evidence="2 3">
    <name type="scientific">Portunus trituberculatus</name>
    <name type="common">Swimming crab</name>
    <name type="synonym">Neptunus trituberculatus</name>
    <dbReference type="NCBI Taxonomy" id="210409"/>
    <lineage>
        <taxon>Eukaryota</taxon>
        <taxon>Metazoa</taxon>
        <taxon>Ecdysozoa</taxon>
        <taxon>Arthropoda</taxon>
        <taxon>Crustacea</taxon>
        <taxon>Multicrustacea</taxon>
        <taxon>Malacostraca</taxon>
        <taxon>Eumalacostraca</taxon>
        <taxon>Eucarida</taxon>
        <taxon>Decapoda</taxon>
        <taxon>Pleocyemata</taxon>
        <taxon>Brachyura</taxon>
        <taxon>Eubrachyura</taxon>
        <taxon>Portunoidea</taxon>
        <taxon>Portunidae</taxon>
        <taxon>Portuninae</taxon>
        <taxon>Portunus</taxon>
    </lineage>
</organism>
<accession>A0A5B7DR31</accession>
<comment type="caution">
    <text evidence="2">The sequence shown here is derived from an EMBL/GenBank/DDBJ whole genome shotgun (WGS) entry which is preliminary data.</text>
</comment>
<keyword evidence="3" id="KW-1185">Reference proteome</keyword>
<feature type="compositionally biased region" description="Low complexity" evidence="1">
    <location>
        <begin position="27"/>
        <end position="43"/>
    </location>
</feature>
<evidence type="ECO:0000313" key="3">
    <source>
        <dbReference type="Proteomes" id="UP000324222"/>
    </source>
</evidence>
<dbReference type="EMBL" id="VSRR010001263">
    <property type="protein sequence ID" value="MPC23868.1"/>
    <property type="molecule type" value="Genomic_DNA"/>
</dbReference>
<evidence type="ECO:0000313" key="2">
    <source>
        <dbReference type="EMBL" id="MPC23868.1"/>
    </source>
</evidence>
<dbReference type="Proteomes" id="UP000324222">
    <property type="component" value="Unassembled WGS sequence"/>
</dbReference>
<protein>
    <submittedName>
        <fullName evidence="2">Uncharacterized protein</fullName>
    </submittedName>
</protein>
<name>A0A5B7DR31_PORTR</name>
<dbReference type="AlphaFoldDB" id="A0A5B7DR31"/>
<reference evidence="2 3" key="1">
    <citation type="submission" date="2019-05" db="EMBL/GenBank/DDBJ databases">
        <title>Another draft genome of Portunus trituberculatus and its Hox gene families provides insights of decapod evolution.</title>
        <authorList>
            <person name="Jeong J.-H."/>
            <person name="Song I."/>
            <person name="Kim S."/>
            <person name="Choi T."/>
            <person name="Kim D."/>
            <person name="Ryu S."/>
            <person name="Kim W."/>
        </authorList>
    </citation>
    <scope>NUCLEOTIDE SEQUENCE [LARGE SCALE GENOMIC DNA]</scope>
    <source>
        <tissue evidence="2">Muscle</tissue>
    </source>
</reference>
<gene>
    <name evidence="2" type="ORF">E2C01_016935</name>
</gene>
<proteinExistence type="predicted"/>